<dbReference type="OrthoDB" id="1886324at2759"/>
<evidence type="ECO:0000313" key="2">
    <source>
        <dbReference type="EMBL" id="MBA0798837.1"/>
    </source>
</evidence>
<dbReference type="Pfam" id="PF20431">
    <property type="entry name" value="E_motif"/>
    <property type="match status" value="1"/>
</dbReference>
<gene>
    <name evidence="2" type="ORF">Gohar_009391</name>
</gene>
<evidence type="ECO:0008006" key="4">
    <source>
        <dbReference type="Google" id="ProtNLM"/>
    </source>
</evidence>
<dbReference type="InterPro" id="IPR011990">
    <property type="entry name" value="TPR-like_helical_dom_sf"/>
</dbReference>
<dbReference type="AlphaFoldDB" id="A0A7J9GMN2"/>
<dbReference type="InterPro" id="IPR002885">
    <property type="entry name" value="PPR_rpt"/>
</dbReference>
<dbReference type="Pfam" id="PF01535">
    <property type="entry name" value="PPR"/>
    <property type="match status" value="1"/>
</dbReference>
<dbReference type="InterPro" id="IPR046960">
    <property type="entry name" value="PPR_At4g14850-like_plant"/>
</dbReference>
<dbReference type="PANTHER" id="PTHR47926:SF433">
    <property type="entry name" value="PENTATRICOPEPTIDE REPEAT-CONTAINING PROTEIN"/>
    <property type="match status" value="1"/>
</dbReference>
<comment type="caution">
    <text evidence="2">The sequence shown here is derived from an EMBL/GenBank/DDBJ whole genome shotgun (WGS) entry which is preliminary data.</text>
</comment>
<accession>A0A7J9GMN2</accession>
<dbReference type="EMBL" id="JABFAD010000005">
    <property type="protein sequence ID" value="MBA0798837.1"/>
    <property type="molecule type" value="Genomic_DNA"/>
</dbReference>
<protein>
    <recommendedName>
        <fullName evidence="4">Pentatricopeptide repeat-containing protein</fullName>
    </recommendedName>
</protein>
<evidence type="ECO:0000313" key="3">
    <source>
        <dbReference type="Proteomes" id="UP000593560"/>
    </source>
</evidence>
<name>A0A7J9GMN2_9ROSI</name>
<dbReference type="GO" id="GO:0009451">
    <property type="term" value="P:RNA modification"/>
    <property type="evidence" value="ECO:0007669"/>
    <property type="project" value="InterPro"/>
</dbReference>
<dbReference type="Proteomes" id="UP000593560">
    <property type="component" value="Unassembled WGS sequence"/>
</dbReference>
<reference evidence="2 3" key="1">
    <citation type="journal article" date="2019" name="Genome Biol. Evol.">
        <title>Insights into the evolution of the New World diploid cottons (Gossypium, subgenus Houzingenia) based on genome sequencing.</title>
        <authorList>
            <person name="Grover C.E."/>
            <person name="Arick M.A. 2nd"/>
            <person name="Thrash A."/>
            <person name="Conover J.L."/>
            <person name="Sanders W.S."/>
            <person name="Peterson D.G."/>
            <person name="Frelichowski J.E."/>
            <person name="Scheffler J.A."/>
            <person name="Scheffler B.E."/>
            <person name="Wendel J.F."/>
        </authorList>
    </citation>
    <scope>NUCLEOTIDE SEQUENCE [LARGE SCALE GENOMIC DNA]</scope>
    <source>
        <strain evidence="2">0</strain>
        <tissue evidence="2">Leaf</tissue>
    </source>
</reference>
<dbReference type="InterPro" id="IPR046848">
    <property type="entry name" value="E_motif"/>
</dbReference>
<proteinExistence type="predicted"/>
<dbReference type="PANTHER" id="PTHR47926">
    <property type="entry name" value="PENTATRICOPEPTIDE REPEAT-CONTAINING PROTEIN"/>
    <property type="match status" value="1"/>
</dbReference>
<sequence>MSREHGLVPLKDHYTCMVDLLGRAGSLDEAKNLIETMPMKPDAVVWGSLLGACKVHRNIRLGKYVTEKILEIDPSNSGPYVLLSNMYAELGRWGDVVRVRKLMRKRGVIKQPGCSWIEVQGHVSVFMVKDKKHPQRKAIYSVLNALIKQMKRAGYLPDAGDEEAHEELATSAAVG</sequence>
<evidence type="ECO:0000256" key="1">
    <source>
        <dbReference type="ARBA" id="ARBA00022737"/>
    </source>
</evidence>
<organism evidence="2 3">
    <name type="scientific">Gossypium harknessii</name>
    <dbReference type="NCBI Taxonomy" id="34285"/>
    <lineage>
        <taxon>Eukaryota</taxon>
        <taxon>Viridiplantae</taxon>
        <taxon>Streptophyta</taxon>
        <taxon>Embryophyta</taxon>
        <taxon>Tracheophyta</taxon>
        <taxon>Spermatophyta</taxon>
        <taxon>Magnoliopsida</taxon>
        <taxon>eudicotyledons</taxon>
        <taxon>Gunneridae</taxon>
        <taxon>Pentapetalae</taxon>
        <taxon>rosids</taxon>
        <taxon>malvids</taxon>
        <taxon>Malvales</taxon>
        <taxon>Malvaceae</taxon>
        <taxon>Malvoideae</taxon>
        <taxon>Gossypium</taxon>
    </lineage>
</organism>
<dbReference type="Gene3D" id="1.25.40.10">
    <property type="entry name" value="Tetratricopeptide repeat domain"/>
    <property type="match status" value="1"/>
</dbReference>
<dbReference type="FunFam" id="1.25.40.10:FF:000853">
    <property type="entry name" value="Pentatricopeptide repeat-containing protein At2g13600"/>
    <property type="match status" value="1"/>
</dbReference>
<keyword evidence="1" id="KW-0677">Repeat</keyword>
<keyword evidence="3" id="KW-1185">Reference proteome</keyword>
<dbReference type="GO" id="GO:0003723">
    <property type="term" value="F:RNA binding"/>
    <property type="evidence" value="ECO:0007669"/>
    <property type="project" value="InterPro"/>
</dbReference>